<proteinExistence type="predicted"/>
<dbReference type="EMBL" id="KN826056">
    <property type="protein sequence ID" value="KIK80278.1"/>
    <property type="molecule type" value="Genomic_DNA"/>
</dbReference>
<reference evidence="1 2" key="1">
    <citation type="submission" date="2014-04" db="EMBL/GenBank/DDBJ databases">
        <authorList>
            <consortium name="DOE Joint Genome Institute"/>
            <person name="Kuo A."/>
            <person name="Kohler A."/>
            <person name="Jargeat P."/>
            <person name="Nagy L.G."/>
            <person name="Floudas D."/>
            <person name="Copeland A."/>
            <person name="Barry K.W."/>
            <person name="Cichocki N."/>
            <person name="Veneault-Fourrey C."/>
            <person name="LaButti K."/>
            <person name="Lindquist E.A."/>
            <person name="Lipzen A."/>
            <person name="Lundell T."/>
            <person name="Morin E."/>
            <person name="Murat C."/>
            <person name="Sun H."/>
            <person name="Tunlid A."/>
            <person name="Henrissat B."/>
            <person name="Grigoriev I.V."/>
            <person name="Hibbett D.S."/>
            <person name="Martin F."/>
            <person name="Nordberg H.P."/>
            <person name="Cantor M.N."/>
            <person name="Hua S.X."/>
        </authorList>
    </citation>
    <scope>NUCLEOTIDE SEQUENCE [LARGE SCALE GENOMIC DNA]</scope>
    <source>
        <strain evidence="1 2">Ve08.2h10</strain>
    </source>
</reference>
<dbReference type="InterPro" id="IPR021848">
    <property type="entry name" value="HODM_asu-like"/>
</dbReference>
<dbReference type="HOGENOM" id="CLU_025462_0_2_1"/>
<reference evidence="2" key="2">
    <citation type="submission" date="2015-01" db="EMBL/GenBank/DDBJ databases">
        <title>Evolutionary Origins and Diversification of the Mycorrhizal Mutualists.</title>
        <authorList>
            <consortium name="DOE Joint Genome Institute"/>
            <consortium name="Mycorrhizal Genomics Consortium"/>
            <person name="Kohler A."/>
            <person name="Kuo A."/>
            <person name="Nagy L.G."/>
            <person name="Floudas D."/>
            <person name="Copeland A."/>
            <person name="Barry K.W."/>
            <person name="Cichocki N."/>
            <person name="Veneault-Fourrey C."/>
            <person name="LaButti K."/>
            <person name="Lindquist E.A."/>
            <person name="Lipzen A."/>
            <person name="Lundell T."/>
            <person name="Morin E."/>
            <person name="Murat C."/>
            <person name="Riley R."/>
            <person name="Ohm R."/>
            <person name="Sun H."/>
            <person name="Tunlid A."/>
            <person name="Henrissat B."/>
            <person name="Grigoriev I.V."/>
            <person name="Hibbett D.S."/>
            <person name="Martin F."/>
        </authorList>
    </citation>
    <scope>NUCLEOTIDE SEQUENCE [LARGE SCALE GENOMIC DNA]</scope>
    <source>
        <strain evidence="2">Ve08.2h10</strain>
    </source>
</reference>
<dbReference type="Proteomes" id="UP000054538">
    <property type="component" value="Unassembled WGS sequence"/>
</dbReference>
<sequence length="431" mass="49172">MCISQRASNSFTVEVVTPCLNPTVWTPEAFEYPDITPCPYALHDVKPVPYRPFRWGEYYVTMGIRTMPWNEWIELDESFSFHQRIRNFRVRKCGETVLRVLPPREEDPIAVAGGAEAAKELLYELVEYLHRRYPLVFRISRLSASSSVPSIGGIPLAWDGQMPIKTIEVVETGAKYDLGVLESMSGVEMGEEALRIVNGLTQDDIAIMIEGSDGMYYFQAGLICVPGFWRMRDKIGLPLAEIHCEVPQFKEKLQLGMNRFFKRLPLDKPVIRNNYSIQIVKLFKVPEATHKPRLDVEEEILSDIDPEELSWSESLNGPEDDFAHGRSYGTGYVPQVDPSTLRLRSERQSLRRLPRTGAIVFGIRTYQFKVAELAQERGVAGRLASAVRSWPDDVAFYKGRRRYRDVLLAYLDECADKDGTGPTESMLPYPY</sequence>
<dbReference type="InParanoid" id="A0A0D0CXH8"/>
<name>A0A0D0CXH8_9AGAM</name>
<evidence type="ECO:0000313" key="2">
    <source>
        <dbReference type="Proteomes" id="UP000054538"/>
    </source>
</evidence>
<dbReference type="OrthoDB" id="497541at2759"/>
<dbReference type="Pfam" id="PF11927">
    <property type="entry name" value="HODM_asu-like"/>
    <property type="match status" value="1"/>
</dbReference>
<organism evidence="1 2">
    <name type="scientific">Paxillus rubicundulus Ve08.2h10</name>
    <dbReference type="NCBI Taxonomy" id="930991"/>
    <lineage>
        <taxon>Eukaryota</taxon>
        <taxon>Fungi</taxon>
        <taxon>Dikarya</taxon>
        <taxon>Basidiomycota</taxon>
        <taxon>Agaricomycotina</taxon>
        <taxon>Agaricomycetes</taxon>
        <taxon>Agaricomycetidae</taxon>
        <taxon>Boletales</taxon>
        <taxon>Paxilineae</taxon>
        <taxon>Paxillaceae</taxon>
        <taxon>Paxillus</taxon>
    </lineage>
</organism>
<dbReference type="AlphaFoldDB" id="A0A0D0CXH8"/>
<gene>
    <name evidence="1" type="ORF">PAXRUDRAFT_833621</name>
</gene>
<accession>A0A0D0CXH8</accession>
<keyword evidence="2" id="KW-1185">Reference proteome</keyword>
<dbReference type="STRING" id="930991.A0A0D0CXH8"/>
<evidence type="ECO:0000313" key="1">
    <source>
        <dbReference type="EMBL" id="KIK80278.1"/>
    </source>
</evidence>
<protein>
    <submittedName>
        <fullName evidence="1">Uncharacterized protein</fullName>
    </submittedName>
</protein>